<evidence type="ECO:0000256" key="2">
    <source>
        <dbReference type="ARBA" id="ARBA00008520"/>
    </source>
</evidence>
<keyword evidence="4" id="KW-0732">Signal</keyword>
<accession>A0A0P9F6W1</accession>
<dbReference type="InterPro" id="IPR006059">
    <property type="entry name" value="SBP"/>
</dbReference>
<feature type="non-terminal residue" evidence="5">
    <location>
        <position position="1"/>
    </location>
</feature>
<dbReference type="EMBL" id="LJCR01000600">
    <property type="protein sequence ID" value="KPV52274.1"/>
    <property type="molecule type" value="Genomic_DNA"/>
</dbReference>
<keyword evidence="3" id="KW-0813">Transport</keyword>
<evidence type="ECO:0000256" key="3">
    <source>
        <dbReference type="ARBA" id="ARBA00022448"/>
    </source>
</evidence>
<name>A0A0P9F6W1_9CHLR</name>
<evidence type="ECO:0000313" key="5">
    <source>
        <dbReference type="EMBL" id="KPV52274.1"/>
    </source>
</evidence>
<dbReference type="Gene3D" id="3.40.190.10">
    <property type="entry name" value="Periplasmic binding protein-like II"/>
    <property type="match status" value="1"/>
</dbReference>
<dbReference type="PANTHER" id="PTHR43649:SF31">
    <property type="entry name" value="SN-GLYCEROL-3-PHOSPHATE-BINDING PERIPLASMIC PROTEIN UGPB"/>
    <property type="match status" value="1"/>
</dbReference>
<sequence>VTYFNADLFKAAGIPNPKELSDQGKWNWDTLLESAKKLTDASKQQYGLGFGNWWGPAWGYFTNAAGGGMFNKERTACNLGSAESIAGAKFAQDLYTQKLVPAGDADGEALFNAGKVGMYFNGRWFTPGVRTNSKFAWDVAEMPQGKVKSTWLFWGPYIINAKTANPDAAWEVMKAITAADAMGKVAEMGTNIPSRKDQTAVDAFLKSNPPANNQAFIKGTDYAVAEQALYTGNWGDFSGKVQSLWDQMIAGKITPEDFGKQACEQTTGAFSK</sequence>
<reference evidence="5 6" key="1">
    <citation type="submission" date="2015-09" db="EMBL/GenBank/DDBJ databases">
        <title>Draft genome sequence of Kouleothrix aurantiaca JCM 19913.</title>
        <authorList>
            <person name="Hemp J."/>
        </authorList>
    </citation>
    <scope>NUCLEOTIDE SEQUENCE [LARGE SCALE GENOMIC DNA]</scope>
    <source>
        <strain evidence="5 6">COM-B</strain>
    </source>
</reference>
<evidence type="ECO:0000313" key="6">
    <source>
        <dbReference type="Proteomes" id="UP000050509"/>
    </source>
</evidence>
<comment type="similarity">
    <text evidence="2">Belongs to the bacterial solute-binding protein 1 family.</text>
</comment>
<dbReference type="Proteomes" id="UP000050509">
    <property type="component" value="Unassembled WGS sequence"/>
</dbReference>
<dbReference type="PATRIC" id="fig|186479.3.peg.9268"/>
<dbReference type="AlphaFoldDB" id="A0A0P9F6W1"/>
<comment type="caution">
    <text evidence="5">The sequence shown here is derived from an EMBL/GenBank/DDBJ whole genome shotgun (WGS) entry which is preliminary data.</text>
</comment>
<dbReference type="SUPFAM" id="SSF53850">
    <property type="entry name" value="Periplasmic binding protein-like II"/>
    <property type="match status" value="1"/>
</dbReference>
<dbReference type="InterPro" id="IPR050490">
    <property type="entry name" value="Bact_solute-bd_prot1"/>
</dbReference>
<gene>
    <name evidence="5" type="ORF">SE17_16480</name>
</gene>
<dbReference type="GO" id="GO:0030313">
    <property type="term" value="C:cell envelope"/>
    <property type="evidence" value="ECO:0007669"/>
    <property type="project" value="UniProtKB-SubCell"/>
</dbReference>
<comment type="subcellular location">
    <subcellularLocation>
        <location evidence="1">Cell envelope</location>
    </subcellularLocation>
</comment>
<protein>
    <submittedName>
        <fullName evidence="5">ABC transporter substrate-binding protein</fullName>
    </submittedName>
</protein>
<dbReference type="Pfam" id="PF01547">
    <property type="entry name" value="SBP_bac_1"/>
    <property type="match status" value="1"/>
</dbReference>
<keyword evidence="6" id="KW-1185">Reference proteome</keyword>
<evidence type="ECO:0000256" key="1">
    <source>
        <dbReference type="ARBA" id="ARBA00004196"/>
    </source>
</evidence>
<evidence type="ECO:0000256" key="4">
    <source>
        <dbReference type="ARBA" id="ARBA00022729"/>
    </source>
</evidence>
<proteinExistence type="inferred from homology"/>
<organism evidence="5 6">
    <name type="scientific">Kouleothrix aurantiaca</name>
    <dbReference type="NCBI Taxonomy" id="186479"/>
    <lineage>
        <taxon>Bacteria</taxon>
        <taxon>Bacillati</taxon>
        <taxon>Chloroflexota</taxon>
        <taxon>Chloroflexia</taxon>
        <taxon>Chloroflexales</taxon>
        <taxon>Roseiflexineae</taxon>
        <taxon>Roseiflexaceae</taxon>
        <taxon>Kouleothrix</taxon>
    </lineage>
</organism>
<dbReference type="PANTHER" id="PTHR43649">
    <property type="entry name" value="ARABINOSE-BINDING PROTEIN-RELATED"/>
    <property type="match status" value="1"/>
</dbReference>